<dbReference type="CDD" id="cd14791">
    <property type="entry name" value="GH36"/>
    <property type="match status" value="1"/>
</dbReference>
<dbReference type="InterPro" id="IPR013785">
    <property type="entry name" value="Aldolase_TIM"/>
</dbReference>
<dbReference type="KEGG" id="arca:HC352_02695"/>
<protein>
    <submittedName>
        <fullName evidence="3">Alpha-galactosidase</fullName>
    </submittedName>
</protein>
<dbReference type="InterPro" id="IPR050985">
    <property type="entry name" value="Alpha-glycosidase_related"/>
</dbReference>
<accession>A0A6H2EIY1</accession>
<gene>
    <name evidence="3" type="ORF">HC352_02695</name>
</gene>
<dbReference type="EMBL" id="CP050804">
    <property type="protein sequence ID" value="QJC21525.1"/>
    <property type="molecule type" value="Genomic_DNA"/>
</dbReference>
<evidence type="ECO:0000256" key="2">
    <source>
        <dbReference type="ARBA" id="ARBA00023295"/>
    </source>
</evidence>
<dbReference type="GO" id="GO:0016052">
    <property type="term" value="P:carbohydrate catabolic process"/>
    <property type="evidence" value="ECO:0007669"/>
    <property type="project" value="InterPro"/>
</dbReference>
<dbReference type="PANTHER" id="PTHR43053">
    <property type="entry name" value="GLYCOSIDASE FAMILY 31"/>
    <property type="match status" value="1"/>
</dbReference>
<dbReference type="PANTHER" id="PTHR43053:SF3">
    <property type="entry name" value="ALPHA-GALACTOSIDASE C-RELATED"/>
    <property type="match status" value="1"/>
</dbReference>
<dbReference type="Proteomes" id="UP000502298">
    <property type="component" value="Chromosome"/>
</dbReference>
<evidence type="ECO:0000313" key="3">
    <source>
        <dbReference type="EMBL" id="QJC21525.1"/>
    </source>
</evidence>
<evidence type="ECO:0000256" key="1">
    <source>
        <dbReference type="ARBA" id="ARBA00022801"/>
    </source>
</evidence>
<sequence>MATTVDYRSFGIDIDNAQKVAGGYIISARKLSLPHPWGNTEYYRHGWNSWTPTRWWSLDRKPWRIWNKPDRSLTAEDITTDSTTLHRSAMVTALNGPDGQTFLIGAINTSAPLLTISTERITATCEGEHAQWFVALGNERDVFNSYIAQIVSLENMRQPLHVMDTCGPMWSSWYSWFEEITEEIIISEISPAKELGYGAIQIDDGWQQSVGHWNPNTKFSHGIADIAAQIHDAGMKTGLWIAPFIAVSSAPVIERFPELFLHNDDGNLKPAGYNWGQYYYTLDFANPLAHEWLADTMSRLVHWGIDMFKLDFLYAASISGQRTGDMLREDAYRKGLETIRNTVGDDVYLLGSGAVINASFGVLDGIRVSPDTAPYWDNVERVNDPSGPSVLNALRNSLSRTWLKAAIDCDPDVAYFRTRGSLLSPEINTLTGQASLICEFPQSSCPSTWLTDREKEAVRQWINRARQRPKIQQISRYEYTIDQDLVRFGDYLHPTGRISDRLLVK</sequence>
<dbReference type="RefSeq" id="WP_168917465.1">
    <property type="nucleotide sequence ID" value="NZ_CP050804.1"/>
</dbReference>
<dbReference type="InterPro" id="IPR017853">
    <property type="entry name" value="GH"/>
</dbReference>
<proteinExistence type="predicted"/>
<organism evidence="3 4">
    <name type="scientific">Arcanobacterium buesumense</name>
    <dbReference type="NCBI Taxonomy" id="2722751"/>
    <lineage>
        <taxon>Bacteria</taxon>
        <taxon>Bacillati</taxon>
        <taxon>Actinomycetota</taxon>
        <taxon>Actinomycetes</taxon>
        <taxon>Actinomycetales</taxon>
        <taxon>Actinomycetaceae</taxon>
        <taxon>Arcanobacterium</taxon>
    </lineage>
</organism>
<dbReference type="AlphaFoldDB" id="A0A6H2EIY1"/>
<keyword evidence="1" id="KW-0378">Hydrolase</keyword>
<dbReference type="Pfam" id="PF02065">
    <property type="entry name" value="Melibiase"/>
    <property type="match status" value="1"/>
</dbReference>
<dbReference type="InterPro" id="IPR002252">
    <property type="entry name" value="Glyco_hydro_36"/>
</dbReference>
<dbReference type="GO" id="GO:0004557">
    <property type="term" value="F:alpha-galactosidase activity"/>
    <property type="evidence" value="ECO:0007669"/>
    <property type="project" value="InterPro"/>
</dbReference>
<keyword evidence="2" id="KW-0326">Glycosidase</keyword>
<dbReference type="Gene3D" id="3.20.20.70">
    <property type="entry name" value="Aldolase class I"/>
    <property type="match status" value="1"/>
</dbReference>
<dbReference type="SUPFAM" id="SSF51445">
    <property type="entry name" value="(Trans)glycosidases"/>
    <property type="match status" value="1"/>
</dbReference>
<keyword evidence="4" id="KW-1185">Reference proteome</keyword>
<evidence type="ECO:0000313" key="4">
    <source>
        <dbReference type="Proteomes" id="UP000502298"/>
    </source>
</evidence>
<name>A0A6H2EIY1_9ACTO</name>
<reference evidence="3 4" key="1">
    <citation type="submission" date="2020-03" db="EMBL/GenBank/DDBJ databases">
        <title>Complete genome of Arcanobacterium buesumensis sp. nov. strain 2701.</title>
        <authorList>
            <person name="Borowiak M."/>
            <person name="Alssahen M."/>
            <person name="Laemmler C."/>
            <person name="Malorny B."/>
            <person name="Hassan A."/>
            <person name="Prenger-Berninghoff E."/>
            <person name="Ploetz M."/>
            <person name="Abdulmawjood A."/>
        </authorList>
    </citation>
    <scope>NUCLEOTIDE SEQUENCE [LARGE SCALE GENOMIC DNA]</scope>
    <source>
        <strain evidence="3 4">2701</strain>
    </source>
</reference>